<feature type="compositionally biased region" description="Acidic residues" evidence="1">
    <location>
        <begin position="105"/>
        <end position="117"/>
    </location>
</feature>
<organism evidence="2 3">
    <name type="scientific">Sesamum alatum</name>
    <dbReference type="NCBI Taxonomy" id="300844"/>
    <lineage>
        <taxon>Eukaryota</taxon>
        <taxon>Viridiplantae</taxon>
        <taxon>Streptophyta</taxon>
        <taxon>Embryophyta</taxon>
        <taxon>Tracheophyta</taxon>
        <taxon>Spermatophyta</taxon>
        <taxon>Magnoliopsida</taxon>
        <taxon>eudicotyledons</taxon>
        <taxon>Gunneridae</taxon>
        <taxon>Pentapetalae</taxon>
        <taxon>asterids</taxon>
        <taxon>lamiids</taxon>
        <taxon>Lamiales</taxon>
        <taxon>Pedaliaceae</taxon>
        <taxon>Sesamum</taxon>
    </lineage>
</organism>
<evidence type="ECO:0000256" key="1">
    <source>
        <dbReference type="SAM" id="MobiDB-lite"/>
    </source>
</evidence>
<gene>
    <name evidence="2" type="ORF">Salat_2127700</name>
</gene>
<reference evidence="2" key="2">
    <citation type="journal article" date="2024" name="Plant">
        <title>Genomic evolution and insights into agronomic trait innovations of Sesamum species.</title>
        <authorList>
            <person name="Miao H."/>
            <person name="Wang L."/>
            <person name="Qu L."/>
            <person name="Liu H."/>
            <person name="Sun Y."/>
            <person name="Le M."/>
            <person name="Wang Q."/>
            <person name="Wei S."/>
            <person name="Zheng Y."/>
            <person name="Lin W."/>
            <person name="Duan Y."/>
            <person name="Cao H."/>
            <person name="Xiong S."/>
            <person name="Wang X."/>
            <person name="Wei L."/>
            <person name="Li C."/>
            <person name="Ma Q."/>
            <person name="Ju M."/>
            <person name="Zhao R."/>
            <person name="Li G."/>
            <person name="Mu C."/>
            <person name="Tian Q."/>
            <person name="Mei H."/>
            <person name="Zhang T."/>
            <person name="Gao T."/>
            <person name="Zhang H."/>
        </authorList>
    </citation>
    <scope>NUCLEOTIDE SEQUENCE</scope>
    <source>
        <strain evidence="2">3651</strain>
    </source>
</reference>
<name>A0AAE1Y1Y2_9LAMI</name>
<evidence type="ECO:0000313" key="3">
    <source>
        <dbReference type="Proteomes" id="UP001293254"/>
    </source>
</evidence>
<dbReference type="AlphaFoldDB" id="A0AAE1Y1Y2"/>
<feature type="compositionally biased region" description="Basic and acidic residues" evidence="1">
    <location>
        <begin position="57"/>
        <end position="94"/>
    </location>
</feature>
<dbReference type="EMBL" id="JACGWO010000008">
    <property type="protein sequence ID" value="KAK4421771.1"/>
    <property type="molecule type" value="Genomic_DNA"/>
</dbReference>
<feature type="compositionally biased region" description="Polar residues" evidence="1">
    <location>
        <begin position="1"/>
        <end position="11"/>
    </location>
</feature>
<accession>A0AAE1Y1Y2</accession>
<proteinExistence type="predicted"/>
<protein>
    <submittedName>
        <fullName evidence="2">Uncharacterized protein</fullName>
    </submittedName>
</protein>
<feature type="region of interest" description="Disordered" evidence="1">
    <location>
        <begin position="1"/>
        <end position="118"/>
    </location>
</feature>
<reference evidence="2" key="1">
    <citation type="submission" date="2020-06" db="EMBL/GenBank/DDBJ databases">
        <authorList>
            <person name="Li T."/>
            <person name="Hu X."/>
            <person name="Zhang T."/>
            <person name="Song X."/>
            <person name="Zhang H."/>
            <person name="Dai N."/>
            <person name="Sheng W."/>
            <person name="Hou X."/>
            <person name="Wei L."/>
        </authorList>
    </citation>
    <scope>NUCLEOTIDE SEQUENCE</scope>
    <source>
        <strain evidence="2">3651</strain>
        <tissue evidence="2">Leaf</tissue>
    </source>
</reference>
<evidence type="ECO:0000313" key="2">
    <source>
        <dbReference type="EMBL" id="KAK4421771.1"/>
    </source>
</evidence>
<dbReference type="Proteomes" id="UP001293254">
    <property type="component" value="Unassembled WGS sequence"/>
</dbReference>
<feature type="compositionally biased region" description="Polar residues" evidence="1">
    <location>
        <begin position="23"/>
        <end position="39"/>
    </location>
</feature>
<keyword evidence="3" id="KW-1185">Reference proteome</keyword>
<comment type="caution">
    <text evidence="2">The sequence shown here is derived from an EMBL/GenBank/DDBJ whole genome shotgun (WGS) entry which is preliminary data.</text>
</comment>
<sequence length="140" mass="15720">MFSEDNQTNIQKDQDITDLQKGSGPSTQLKDNLSINETEGTGAEAINQHGFQEIGEDSGHDFNHDDPIIAELSNKDWDEEFSKHRRSPNDKAAHFDIASSKPGNEEAEEASDGEDEATPIFNRFQSLQNLEEKEIQTNDR</sequence>